<keyword evidence="1" id="KW-0812">Transmembrane</keyword>
<name>A0A5C6TVM9_9SPHN</name>
<keyword evidence="3" id="KW-1185">Reference proteome</keyword>
<dbReference type="RefSeq" id="WP_147043956.1">
    <property type="nucleotide sequence ID" value="NZ_BAABIR010000001.1"/>
</dbReference>
<dbReference type="EMBL" id="VOQQ01000001">
    <property type="protein sequence ID" value="TXC64533.1"/>
    <property type="molecule type" value="Genomic_DNA"/>
</dbReference>
<keyword evidence="1" id="KW-1133">Transmembrane helix</keyword>
<dbReference type="AlphaFoldDB" id="A0A5C6TVM9"/>
<accession>A0A5C6TVM9</accession>
<evidence type="ECO:0000256" key="1">
    <source>
        <dbReference type="SAM" id="Phobius"/>
    </source>
</evidence>
<comment type="caution">
    <text evidence="2">The sequence shown here is derived from an EMBL/GenBank/DDBJ whole genome shotgun (WGS) entry which is preliminary data.</text>
</comment>
<evidence type="ECO:0000313" key="2">
    <source>
        <dbReference type="EMBL" id="TXC64533.1"/>
    </source>
</evidence>
<organism evidence="2 3">
    <name type="scientific">Allosphingosinicella ginsenosidimutans</name>
    <dbReference type="NCBI Taxonomy" id="1176539"/>
    <lineage>
        <taxon>Bacteria</taxon>
        <taxon>Pseudomonadati</taxon>
        <taxon>Pseudomonadota</taxon>
        <taxon>Alphaproteobacteria</taxon>
        <taxon>Sphingomonadales</taxon>
        <taxon>Sphingomonadaceae</taxon>
        <taxon>Allosphingosinicella</taxon>
    </lineage>
</organism>
<dbReference type="Proteomes" id="UP000321249">
    <property type="component" value="Unassembled WGS sequence"/>
</dbReference>
<gene>
    <name evidence="2" type="ORF">FRZ32_13260</name>
</gene>
<feature type="transmembrane region" description="Helical" evidence="1">
    <location>
        <begin position="12"/>
        <end position="33"/>
    </location>
</feature>
<reference evidence="2 3" key="1">
    <citation type="journal article" date="2015" name="J. Microbiol.">
        <title>Sphingosinicella ginsenosidimutans sp. nov., with ginsenoside converting activity.</title>
        <authorList>
            <person name="Kim J.K."/>
            <person name="Kang M.S."/>
            <person name="Park S.C."/>
            <person name="Kim K.M."/>
            <person name="Choi K."/>
            <person name="Yoon M.H."/>
            <person name="Im W.T."/>
        </authorList>
    </citation>
    <scope>NUCLEOTIDE SEQUENCE [LARGE SCALE GENOMIC DNA]</scope>
    <source>
        <strain evidence="2 3">BS-11</strain>
    </source>
</reference>
<dbReference type="OrthoDB" id="7510023at2"/>
<keyword evidence="1" id="KW-0472">Membrane</keyword>
<protein>
    <submittedName>
        <fullName evidence="2">DUF2842 domain-containing protein</fullName>
    </submittedName>
</protein>
<evidence type="ECO:0000313" key="3">
    <source>
        <dbReference type="Proteomes" id="UP000321249"/>
    </source>
</evidence>
<feature type="transmembrane region" description="Helical" evidence="1">
    <location>
        <begin position="39"/>
        <end position="57"/>
    </location>
</feature>
<dbReference type="InterPro" id="IPR021265">
    <property type="entry name" value="DUF2842"/>
</dbReference>
<proteinExistence type="predicted"/>
<dbReference type="Pfam" id="PF11003">
    <property type="entry name" value="DUF2842"/>
    <property type="match status" value="1"/>
</dbReference>
<sequence>MRIEPSWRTGVGMALILLLIVGWSVLAVTGAAWVSGLPALVQALYYLLAGIAWILPLRPLIRWMSRRD</sequence>